<sequence length="330" mass="36659">MAIETVPSIDITPFLSDAGSARAQGVSAKDFFALPLEEKMELDVSKGGAAWRGYMLQGGEHTHGRQDWKEGLYLGPEHGDDHPLVGMPLHGRNQLPDSRLPRMRHDVLSYLDQMTDLGKTLTDMLSLGLGLNAGYMRGKLLAPEPVVLFRCFKYTPLSAASGTEGPTYGIGEHTDFGYLTILKVDSPGLQVLSPSDEWVDVPVVEDAFIVNVGDMLDQLTHGRFRSRPHRVQRPRAGAAARYSFPVFFDFAWDAKMERLPLDHLPPPTEGDMAEARRRWAKTTFREVDGTWSRYLARKVQKVFPGLALPDFEPNAAPSTRFQRVVDVGPG</sequence>
<evidence type="ECO:0000313" key="7">
    <source>
        <dbReference type="EMBL" id="KAF4509355.1"/>
    </source>
</evidence>
<keyword evidence="8" id="KW-1185">Reference proteome</keyword>
<accession>A0A8H4PRZ1</accession>
<name>A0A8H4PRZ1_9HYPO</name>
<dbReference type="InterPro" id="IPR044861">
    <property type="entry name" value="IPNS-like_FE2OG_OXY"/>
</dbReference>
<evidence type="ECO:0000256" key="4">
    <source>
        <dbReference type="ARBA" id="ARBA00023004"/>
    </source>
</evidence>
<dbReference type="InterPro" id="IPR026992">
    <property type="entry name" value="DIOX_N"/>
</dbReference>
<dbReference type="OrthoDB" id="288590at2759"/>
<comment type="similarity">
    <text evidence="1 5">Belongs to the iron/ascorbate-dependent oxidoreductase family.</text>
</comment>
<dbReference type="GO" id="GO:0046872">
    <property type="term" value="F:metal ion binding"/>
    <property type="evidence" value="ECO:0007669"/>
    <property type="project" value="UniProtKB-KW"/>
</dbReference>
<dbReference type="Proteomes" id="UP000557566">
    <property type="component" value="Unassembled WGS sequence"/>
</dbReference>
<evidence type="ECO:0000313" key="8">
    <source>
        <dbReference type="Proteomes" id="UP000557566"/>
    </source>
</evidence>
<dbReference type="PANTHER" id="PTHR10209:SF881">
    <property type="entry name" value="FI07970P-RELATED"/>
    <property type="match status" value="1"/>
</dbReference>
<feature type="domain" description="Fe2OG dioxygenase" evidence="6">
    <location>
        <begin position="144"/>
        <end position="250"/>
    </location>
</feature>
<dbReference type="Pfam" id="PF03171">
    <property type="entry name" value="2OG-FeII_Oxy"/>
    <property type="match status" value="1"/>
</dbReference>
<keyword evidence="3 5" id="KW-0560">Oxidoreductase</keyword>
<dbReference type="PANTHER" id="PTHR10209">
    <property type="entry name" value="OXIDOREDUCTASE, 2OG-FE II OXYGENASE FAMILY PROTEIN"/>
    <property type="match status" value="1"/>
</dbReference>
<reference evidence="7 8" key="1">
    <citation type="journal article" date="2020" name="Genome Biol. Evol.">
        <title>A new high-quality draft genome assembly of the Chinese cordyceps Ophiocordyceps sinensis.</title>
        <authorList>
            <person name="Shu R."/>
            <person name="Zhang J."/>
            <person name="Meng Q."/>
            <person name="Zhang H."/>
            <person name="Zhou G."/>
            <person name="Li M."/>
            <person name="Wu P."/>
            <person name="Zhao Y."/>
            <person name="Chen C."/>
            <person name="Qin Q."/>
        </authorList>
    </citation>
    <scope>NUCLEOTIDE SEQUENCE [LARGE SCALE GENOMIC DNA]</scope>
    <source>
        <strain evidence="7 8">IOZ07</strain>
    </source>
</reference>
<keyword evidence="4 5" id="KW-0408">Iron</keyword>
<dbReference type="PROSITE" id="PS51471">
    <property type="entry name" value="FE2OG_OXY"/>
    <property type="match status" value="1"/>
</dbReference>
<dbReference type="Pfam" id="PF14226">
    <property type="entry name" value="DIOX_N"/>
    <property type="match status" value="1"/>
</dbReference>
<dbReference type="EMBL" id="JAAVMX010000004">
    <property type="protein sequence ID" value="KAF4509355.1"/>
    <property type="molecule type" value="Genomic_DNA"/>
</dbReference>
<evidence type="ECO:0000256" key="1">
    <source>
        <dbReference type="ARBA" id="ARBA00008056"/>
    </source>
</evidence>
<gene>
    <name evidence="7" type="ORF">G6O67_003533</name>
</gene>
<protein>
    <recommendedName>
        <fullName evidence="6">Fe2OG dioxygenase domain-containing protein</fullName>
    </recommendedName>
</protein>
<proteinExistence type="inferred from homology"/>
<dbReference type="SUPFAM" id="SSF51197">
    <property type="entry name" value="Clavaminate synthase-like"/>
    <property type="match status" value="1"/>
</dbReference>
<dbReference type="GO" id="GO:0016491">
    <property type="term" value="F:oxidoreductase activity"/>
    <property type="evidence" value="ECO:0007669"/>
    <property type="project" value="UniProtKB-KW"/>
</dbReference>
<dbReference type="InterPro" id="IPR027443">
    <property type="entry name" value="IPNS-like_sf"/>
</dbReference>
<organism evidence="7 8">
    <name type="scientific">Ophiocordyceps sinensis</name>
    <dbReference type="NCBI Taxonomy" id="72228"/>
    <lineage>
        <taxon>Eukaryota</taxon>
        <taxon>Fungi</taxon>
        <taxon>Dikarya</taxon>
        <taxon>Ascomycota</taxon>
        <taxon>Pezizomycotina</taxon>
        <taxon>Sordariomycetes</taxon>
        <taxon>Hypocreomycetidae</taxon>
        <taxon>Hypocreales</taxon>
        <taxon>Ophiocordycipitaceae</taxon>
        <taxon>Ophiocordyceps</taxon>
    </lineage>
</organism>
<evidence type="ECO:0000256" key="3">
    <source>
        <dbReference type="ARBA" id="ARBA00023002"/>
    </source>
</evidence>
<evidence type="ECO:0000256" key="2">
    <source>
        <dbReference type="ARBA" id="ARBA00022723"/>
    </source>
</evidence>
<keyword evidence="2 5" id="KW-0479">Metal-binding</keyword>
<evidence type="ECO:0000256" key="5">
    <source>
        <dbReference type="RuleBase" id="RU003682"/>
    </source>
</evidence>
<dbReference type="GO" id="GO:0044283">
    <property type="term" value="P:small molecule biosynthetic process"/>
    <property type="evidence" value="ECO:0007669"/>
    <property type="project" value="UniProtKB-ARBA"/>
</dbReference>
<dbReference type="AlphaFoldDB" id="A0A8H4PRZ1"/>
<comment type="caution">
    <text evidence="7">The sequence shown here is derived from an EMBL/GenBank/DDBJ whole genome shotgun (WGS) entry which is preliminary data.</text>
</comment>
<dbReference type="Gene3D" id="2.60.120.330">
    <property type="entry name" value="B-lactam Antibiotic, Isopenicillin N Synthase, Chain"/>
    <property type="match status" value="1"/>
</dbReference>
<evidence type="ECO:0000259" key="6">
    <source>
        <dbReference type="PROSITE" id="PS51471"/>
    </source>
</evidence>
<dbReference type="InterPro" id="IPR005123">
    <property type="entry name" value="Oxoglu/Fe-dep_dioxygenase_dom"/>
</dbReference>